<keyword evidence="1" id="KW-0472">Membrane</keyword>
<evidence type="ECO:0000313" key="2">
    <source>
        <dbReference type="EMBL" id="QJR36944.1"/>
    </source>
</evidence>
<sequence length="226" mass="24088">MHEESTIGTGVRDRVAHMRAGTRIAWALAVSVVTLALLPPRLTIELRAVAAWDAFAATALLSTWFTILTLRPAQIHASARREDPSRAASLVLVLMGAGASLLAVLLLLKASAQLDAILLALSAVALAWTLIHTVFTVRYAHLYHDGSPTAVAEEGPLDFPGAEGLPDYLDFAYFAFVVGMTAQTSDVSIRGRRIRRTALLHGVISWVFNTAVVALLISVLGSVIGA</sequence>
<gene>
    <name evidence="2" type="ORF">HKW67_16180</name>
</gene>
<accession>A0A6M4IPU2</accession>
<keyword evidence="3" id="KW-1185">Reference proteome</keyword>
<dbReference type="EMBL" id="CP053085">
    <property type="protein sequence ID" value="QJR36944.1"/>
    <property type="molecule type" value="Genomic_DNA"/>
</dbReference>
<feature type="transmembrane region" description="Helical" evidence="1">
    <location>
        <begin position="116"/>
        <end position="137"/>
    </location>
</feature>
<organism evidence="2 3">
    <name type="scientific">Gemmatimonas groenlandica</name>
    <dbReference type="NCBI Taxonomy" id="2732249"/>
    <lineage>
        <taxon>Bacteria</taxon>
        <taxon>Pseudomonadati</taxon>
        <taxon>Gemmatimonadota</taxon>
        <taxon>Gemmatimonadia</taxon>
        <taxon>Gemmatimonadales</taxon>
        <taxon>Gemmatimonadaceae</taxon>
        <taxon>Gemmatimonas</taxon>
    </lineage>
</organism>
<reference evidence="2 3" key="1">
    <citation type="submission" date="2020-05" db="EMBL/GenBank/DDBJ databases">
        <title>Complete genome sequence of Gemmatimonas greenlandica TET16.</title>
        <authorList>
            <person name="Zeng Y."/>
        </authorList>
    </citation>
    <scope>NUCLEOTIDE SEQUENCE [LARGE SCALE GENOMIC DNA]</scope>
    <source>
        <strain evidence="2 3">TET16</strain>
    </source>
</reference>
<name>A0A6M4IPU2_9BACT</name>
<feature type="transmembrane region" description="Helical" evidence="1">
    <location>
        <begin position="90"/>
        <end position="110"/>
    </location>
</feature>
<feature type="transmembrane region" description="Helical" evidence="1">
    <location>
        <begin position="50"/>
        <end position="70"/>
    </location>
</feature>
<keyword evidence="1" id="KW-0812">Transmembrane</keyword>
<feature type="transmembrane region" description="Helical" evidence="1">
    <location>
        <begin position="20"/>
        <end position="38"/>
    </location>
</feature>
<proteinExistence type="predicted"/>
<protein>
    <submittedName>
        <fullName evidence="2">DUF1345 domain-containing protein</fullName>
    </submittedName>
</protein>
<dbReference type="InterPro" id="IPR009781">
    <property type="entry name" value="DUF1345"/>
</dbReference>
<dbReference type="KEGG" id="ggr:HKW67_16180"/>
<feature type="transmembrane region" description="Helical" evidence="1">
    <location>
        <begin position="198"/>
        <end position="224"/>
    </location>
</feature>
<keyword evidence="1" id="KW-1133">Transmembrane helix</keyword>
<evidence type="ECO:0000256" key="1">
    <source>
        <dbReference type="SAM" id="Phobius"/>
    </source>
</evidence>
<dbReference type="AlphaFoldDB" id="A0A6M4IPU2"/>
<dbReference type="Proteomes" id="UP000500938">
    <property type="component" value="Chromosome"/>
</dbReference>
<evidence type="ECO:0000313" key="3">
    <source>
        <dbReference type="Proteomes" id="UP000500938"/>
    </source>
</evidence>
<dbReference type="RefSeq" id="WP_171226377.1">
    <property type="nucleotide sequence ID" value="NZ_CP053085.1"/>
</dbReference>
<dbReference type="Pfam" id="PF07077">
    <property type="entry name" value="DUF1345"/>
    <property type="match status" value="1"/>
</dbReference>